<evidence type="ECO:0000313" key="1">
    <source>
        <dbReference type="EMBL" id="KAK3280187.1"/>
    </source>
</evidence>
<dbReference type="Proteomes" id="UP001190700">
    <property type="component" value="Unassembled WGS sequence"/>
</dbReference>
<comment type="caution">
    <text evidence="1">The sequence shown here is derived from an EMBL/GenBank/DDBJ whole genome shotgun (WGS) entry which is preliminary data.</text>
</comment>
<name>A0AAE0LCL8_9CHLO</name>
<gene>
    <name evidence="1" type="ORF">CYMTET_11966</name>
</gene>
<dbReference type="EMBL" id="LGRX02004494">
    <property type="protein sequence ID" value="KAK3280187.1"/>
    <property type="molecule type" value="Genomic_DNA"/>
</dbReference>
<organism evidence="1 2">
    <name type="scientific">Cymbomonas tetramitiformis</name>
    <dbReference type="NCBI Taxonomy" id="36881"/>
    <lineage>
        <taxon>Eukaryota</taxon>
        <taxon>Viridiplantae</taxon>
        <taxon>Chlorophyta</taxon>
        <taxon>Pyramimonadophyceae</taxon>
        <taxon>Pyramimonadales</taxon>
        <taxon>Pyramimonadaceae</taxon>
        <taxon>Cymbomonas</taxon>
    </lineage>
</organism>
<reference evidence="1 2" key="1">
    <citation type="journal article" date="2015" name="Genome Biol. Evol.">
        <title>Comparative Genomics of a Bacterivorous Green Alga Reveals Evolutionary Causalities and Consequences of Phago-Mixotrophic Mode of Nutrition.</title>
        <authorList>
            <person name="Burns J.A."/>
            <person name="Paasch A."/>
            <person name="Narechania A."/>
            <person name="Kim E."/>
        </authorList>
    </citation>
    <scope>NUCLEOTIDE SEQUENCE [LARGE SCALE GENOMIC DNA]</scope>
    <source>
        <strain evidence="1 2">PLY_AMNH</strain>
    </source>
</reference>
<proteinExistence type="predicted"/>
<evidence type="ECO:0000313" key="2">
    <source>
        <dbReference type="Proteomes" id="UP001190700"/>
    </source>
</evidence>
<protein>
    <submittedName>
        <fullName evidence="1">Uncharacterized protein</fullName>
    </submittedName>
</protein>
<keyword evidence="2" id="KW-1185">Reference proteome</keyword>
<dbReference type="AlphaFoldDB" id="A0AAE0LCL8"/>
<accession>A0AAE0LCL8</accession>
<sequence>MEEEAQQIGGGSKMSRHELKKKLTNLEGHVMYERQMRRQAERDLEKATQKVIKSFDTNVLKGGSKNPQEARLVGARRTPSGAFFIGMDAEYLAKPQHIPSEQINAFAAAQAGEVSSRER</sequence>